<dbReference type="EMBL" id="JAVHNQ010000017">
    <property type="protein sequence ID" value="KAK6330519.1"/>
    <property type="molecule type" value="Genomic_DNA"/>
</dbReference>
<proteinExistence type="predicted"/>
<sequence length="116" mass="12543">MHTVELDLGFLVEAFQLQAARLRAQQQQQQQHQQPQQPSRSHASPASASNTSTPTTTASSSSLNSTSTAATTVTIDGTVIEVDGETGQVRVRSSTSGPSRRGSQQRRSSRYSDQQR</sequence>
<feature type="region of interest" description="Disordered" evidence="1">
    <location>
        <begin position="21"/>
        <end position="116"/>
    </location>
</feature>
<name>A0AAV9TY88_9PEZI</name>
<dbReference type="Proteomes" id="UP001375240">
    <property type="component" value="Unassembled WGS sequence"/>
</dbReference>
<reference evidence="2 3" key="1">
    <citation type="submission" date="2019-10" db="EMBL/GenBank/DDBJ databases">
        <authorList>
            <person name="Palmer J.M."/>
        </authorList>
    </citation>
    <scope>NUCLEOTIDE SEQUENCE [LARGE SCALE GENOMIC DNA]</scope>
    <source>
        <strain evidence="2 3">TWF696</strain>
    </source>
</reference>
<organism evidence="2 3">
    <name type="scientific">Orbilia brochopaga</name>
    <dbReference type="NCBI Taxonomy" id="3140254"/>
    <lineage>
        <taxon>Eukaryota</taxon>
        <taxon>Fungi</taxon>
        <taxon>Dikarya</taxon>
        <taxon>Ascomycota</taxon>
        <taxon>Pezizomycotina</taxon>
        <taxon>Orbiliomycetes</taxon>
        <taxon>Orbiliales</taxon>
        <taxon>Orbiliaceae</taxon>
        <taxon>Orbilia</taxon>
    </lineage>
</organism>
<accession>A0AAV9TY88</accession>
<gene>
    <name evidence="2" type="ORF">TWF696_003408</name>
</gene>
<dbReference type="AlphaFoldDB" id="A0AAV9TY88"/>
<feature type="compositionally biased region" description="Low complexity" evidence="1">
    <location>
        <begin position="90"/>
        <end position="102"/>
    </location>
</feature>
<keyword evidence="3" id="KW-1185">Reference proteome</keyword>
<evidence type="ECO:0000313" key="3">
    <source>
        <dbReference type="Proteomes" id="UP001375240"/>
    </source>
</evidence>
<feature type="compositionally biased region" description="Low complexity" evidence="1">
    <location>
        <begin position="21"/>
        <end position="74"/>
    </location>
</feature>
<protein>
    <submittedName>
        <fullName evidence="2">Uncharacterized protein</fullName>
    </submittedName>
</protein>
<comment type="caution">
    <text evidence="2">The sequence shown here is derived from an EMBL/GenBank/DDBJ whole genome shotgun (WGS) entry which is preliminary data.</text>
</comment>
<evidence type="ECO:0000313" key="2">
    <source>
        <dbReference type="EMBL" id="KAK6330519.1"/>
    </source>
</evidence>
<evidence type="ECO:0000256" key="1">
    <source>
        <dbReference type="SAM" id="MobiDB-lite"/>
    </source>
</evidence>